<dbReference type="EC" id="2.1.1.61" evidence="10"/>
<dbReference type="NCBIfam" id="NF002481">
    <property type="entry name" value="PRK01747.1-2"/>
    <property type="match status" value="1"/>
</dbReference>
<dbReference type="InterPro" id="IPR047785">
    <property type="entry name" value="tRNA_MNMC2"/>
</dbReference>
<keyword evidence="8 10" id="KW-0560">Oxidoreductase</keyword>
<feature type="domain" description="MnmC-like methyltransferase" evidence="12">
    <location>
        <begin position="101"/>
        <end position="221"/>
    </location>
</feature>
<protein>
    <recommendedName>
        <fullName evidence="10">tRNA 5-methylaminomethyl-2-thiouridine biosynthesis bifunctional protein MnmC</fullName>
        <shortName evidence="10">tRNA mnm(5)s(2)U biosynthesis bifunctional protein</shortName>
    </recommendedName>
    <domain>
        <recommendedName>
            <fullName evidence="10">tRNA (mnm(5)s(2)U34)-methyltransferase</fullName>
            <ecNumber evidence="10">2.1.1.61</ecNumber>
        </recommendedName>
    </domain>
    <domain>
        <recommendedName>
            <fullName evidence="10">FAD-dependent cmnm(5)s(2)U34 oxidoreductase</fullName>
            <ecNumber evidence="10">1.5.-.-</ecNumber>
        </recommendedName>
    </domain>
</protein>
<comment type="caution">
    <text evidence="13">The sequence shown here is derived from an EMBL/GenBank/DDBJ whole genome shotgun (WGS) entry which is preliminary data.</text>
</comment>
<comment type="cofactor">
    <cofactor evidence="10">
        <name>FAD</name>
        <dbReference type="ChEBI" id="CHEBI:57692"/>
    </cofactor>
</comment>
<keyword evidence="5 10" id="KW-0949">S-adenosyl-L-methionine</keyword>
<dbReference type="Proteomes" id="UP000310016">
    <property type="component" value="Unassembled WGS sequence"/>
</dbReference>
<dbReference type="InterPro" id="IPR008471">
    <property type="entry name" value="MnmC-like_methylTransf"/>
</dbReference>
<dbReference type="InterPro" id="IPR036188">
    <property type="entry name" value="FAD/NAD-bd_sf"/>
</dbReference>
<comment type="function">
    <text evidence="10">Catalyzes the last two steps in the biosynthesis of 5-methylaminomethyl-2-thiouridine (mnm(5)s(2)U) at the wobble position (U34) in tRNA. Catalyzes the FAD-dependent demodification of cmnm(5)s(2)U34 to nm(5)s(2)U34, followed by the transfer of a methyl group from S-adenosyl-L-methionine to nm(5)s(2)U34, to form mnm(5)s(2)U34.</text>
</comment>
<dbReference type="EMBL" id="SUMF01000036">
    <property type="protein sequence ID" value="TJZ65641.1"/>
    <property type="molecule type" value="Genomic_DNA"/>
</dbReference>
<dbReference type="Pfam" id="PF05430">
    <property type="entry name" value="Methyltransf_30"/>
    <property type="match status" value="1"/>
</dbReference>
<reference evidence="13 14" key="1">
    <citation type="submission" date="2019-04" db="EMBL/GenBank/DDBJ databases">
        <title>Chitiniphilus eburnea sp. nov., a novel chitinolytic bacterium isolated from aquaculture sludge.</title>
        <authorList>
            <person name="Sheng M."/>
        </authorList>
    </citation>
    <scope>NUCLEOTIDE SEQUENCE [LARGE SCALE GENOMIC DNA]</scope>
    <source>
        <strain evidence="13 14">HX-2-15</strain>
    </source>
</reference>
<dbReference type="GO" id="GO:0004808">
    <property type="term" value="F:tRNA (5-methylaminomethyl-2-thiouridylate)(34)-methyltransferase activity"/>
    <property type="evidence" value="ECO:0007669"/>
    <property type="project" value="UniProtKB-EC"/>
</dbReference>
<evidence type="ECO:0000313" key="13">
    <source>
        <dbReference type="EMBL" id="TJZ65641.1"/>
    </source>
</evidence>
<dbReference type="AlphaFoldDB" id="A0A4U0PD33"/>
<dbReference type="NCBIfam" id="NF002483">
    <property type="entry name" value="PRK01747.1-4"/>
    <property type="match status" value="1"/>
</dbReference>
<dbReference type="GO" id="GO:0005737">
    <property type="term" value="C:cytoplasm"/>
    <property type="evidence" value="ECO:0007669"/>
    <property type="project" value="UniProtKB-SubCell"/>
</dbReference>
<dbReference type="GO" id="GO:0050660">
    <property type="term" value="F:flavin adenine dinucleotide binding"/>
    <property type="evidence" value="ECO:0007669"/>
    <property type="project" value="UniProtKB-UniRule"/>
</dbReference>
<evidence type="ECO:0000256" key="9">
    <source>
        <dbReference type="ARBA" id="ARBA00023268"/>
    </source>
</evidence>
<keyword evidence="2 10" id="KW-0489">Methyltransferase</keyword>
<dbReference type="Gene3D" id="3.40.50.150">
    <property type="entry name" value="Vaccinia Virus protein VP39"/>
    <property type="match status" value="1"/>
</dbReference>
<keyword evidence="9 10" id="KW-0511">Multifunctional enzyme</keyword>
<evidence type="ECO:0000256" key="5">
    <source>
        <dbReference type="ARBA" id="ARBA00022691"/>
    </source>
</evidence>
<dbReference type="EC" id="1.5.-.-" evidence="10"/>
<evidence type="ECO:0000313" key="14">
    <source>
        <dbReference type="Proteomes" id="UP000310016"/>
    </source>
</evidence>
<dbReference type="GO" id="GO:0016645">
    <property type="term" value="F:oxidoreductase activity, acting on the CH-NH group of donors"/>
    <property type="evidence" value="ECO:0007669"/>
    <property type="project" value="InterPro"/>
</dbReference>
<evidence type="ECO:0000256" key="1">
    <source>
        <dbReference type="ARBA" id="ARBA00022490"/>
    </source>
</evidence>
<dbReference type="SUPFAM" id="SSF51905">
    <property type="entry name" value="FAD/NAD(P)-binding domain"/>
    <property type="match status" value="1"/>
</dbReference>
<sequence length="615" mass="65818">MFTTEGVPYSDTFDDVYHSADGGLGQARHVFLTGNDLPRAWQGRELFTIVETGFGQGLNFLATWQAWRADPQRSARLHFVSLEQFPFSRDDLATLHARYPELAGLATELRAAWPALTTGLHRLWLDGGRVVLTLALGDAQTLLPQLEARADAIFLDGFSPDRNPELWQLPIYKALWRLSHADTTLATYTVAGDVRRGLIEAGFGVRKAAGFGGKRQMLRGTVARIPRQPARHEGARTAVIVGAGLAGCAVAERLAARGWQVTLLEAENDIALRSSGNHAGLMHPYYSRDDNLLARLTRAGCALAGRHFAALDAAGLPLRHARDGVLQLAKNDAQQRLMAELAAEGGWPDLAFLPPEAASARAGIVLERGGWWFGDGVTVSPPTLCRANLMRHADRIQLRPQAEVATLRREGENWIALDASGGELARAGVVILANASAALRLAQAAILPLQDAARVATVVPAEELPMPRTPLAGDGYVTGALAGARVIGAAPLAAALAEAEAANLAALQALSPGIVPPTRPVSRACLRPTSPDRLPLIGALPLAEQSASCHQLRQIARHPGLYAALAFGSRGLTWATLAGELLASHLNHEPAPLERPLLDALDPARFLLRALRSTR</sequence>
<dbReference type="PANTHER" id="PTHR13847">
    <property type="entry name" value="SARCOSINE DEHYDROGENASE-RELATED"/>
    <property type="match status" value="1"/>
</dbReference>
<dbReference type="Gene3D" id="3.30.9.10">
    <property type="entry name" value="D-Amino Acid Oxidase, subunit A, domain 2"/>
    <property type="match status" value="1"/>
</dbReference>
<evidence type="ECO:0000256" key="2">
    <source>
        <dbReference type="ARBA" id="ARBA00022603"/>
    </source>
</evidence>
<dbReference type="NCBIfam" id="NF033855">
    <property type="entry name" value="tRNA_MNMC2"/>
    <property type="match status" value="1"/>
</dbReference>
<evidence type="ECO:0000256" key="7">
    <source>
        <dbReference type="ARBA" id="ARBA00022827"/>
    </source>
</evidence>
<dbReference type="InterPro" id="IPR023032">
    <property type="entry name" value="tRNA_MAMT_biosynth_bifunc_MnmC"/>
</dbReference>
<comment type="similarity">
    <text evidence="10">In the C-terminal section; belongs to the DAO family.</text>
</comment>
<name>A0A4U0PD33_9NEIS</name>
<keyword evidence="1 10" id="KW-0963">Cytoplasm</keyword>
<accession>A0A4U0PD33</accession>
<evidence type="ECO:0000259" key="11">
    <source>
        <dbReference type="Pfam" id="PF01266"/>
    </source>
</evidence>
<dbReference type="Gene3D" id="3.50.50.60">
    <property type="entry name" value="FAD/NAD(P)-binding domain"/>
    <property type="match status" value="1"/>
</dbReference>
<dbReference type="InterPro" id="IPR029063">
    <property type="entry name" value="SAM-dependent_MTases_sf"/>
</dbReference>
<gene>
    <name evidence="10 13" type="primary">mnmC</name>
    <name evidence="13" type="ORF">FAZ21_18040</name>
</gene>
<dbReference type="OrthoDB" id="9786494at2"/>
<dbReference type="InterPro" id="IPR017610">
    <property type="entry name" value="tRNA_S-uridine_synth_MnmC_C"/>
</dbReference>
<feature type="region of interest" description="tRNA (mnm(5)s(2)U34)-methyltransferase" evidence="10">
    <location>
        <begin position="1"/>
        <end position="223"/>
    </location>
</feature>
<evidence type="ECO:0000259" key="12">
    <source>
        <dbReference type="Pfam" id="PF05430"/>
    </source>
</evidence>
<evidence type="ECO:0000256" key="6">
    <source>
        <dbReference type="ARBA" id="ARBA00022694"/>
    </source>
</evidence>
<dbReference type="GO" id="GO:0032259">
    <property type="term" value="P:methylation"/>
    <property type="evidence" value="ECO:0007669"/>
    <property type="project" value="UniProtKB-KW"/>
</dbReference>
<feature type="region of interest" description="FAD-dependent cmnm(5)s(2)U34 oxidoreductase" evidence="10">
    <location>
        <begin position="241"/>
        <end position="615"/>
    </location>
</feature>
<comment type="similarity">
    <text evidence="10">In the N-terminal section; belongs to the methyltransferase superfamily. tRNA (mnm(5)s(2)U34)-methyltransferase family.</text>
</comment>
<keyword evidence="14" id="KW-1185">Reference proteome</keyword>
<dbReference type="GO" id="GO:0002097">
    <property type="term" value="P:tRNA wobble base modification"/>
    <property type="evidence" value="ECO:0007669"/>
    <property type="project" value="UniProtKB-UniRule"/>
</dbReference>
<dbReference type="HAMAP" id="MF_01102">
    <property type="entry name" value="MnmC"/>
    <property type="match status" value="1"/>
</dbReference>
<organism evidence="13 14">
    <name type="scientific">Chitiniphilus eburneus</name>
    <dbReference type="NCBI Taxonomy" id="2571148"/>
    <lineage>
        <taxon>Bacteria</taxon>
        <taxon>Pseudomonadati</taxon>
        <taxon>Pseudomonadota</taxon>
        <taxon>Betaproteobacteria</taxon>
        <taxon>Neisseriales</taxon>
        <taxon>Chitinibacteraceae</taxon>
        <taxon>Chitiniphilus</taxon>
    </lineage>
</organism>
<evidence type="ECO:0000256" key="3">
    <source>
        <dbReference type="ARBA" id="ARBA00022630"/>
    </source>
</evidence>
<comment type="catalytic activity">
    <reaction evidence="10">
        <text>5-aminomethyl-2-thiouridine(34) in tRNA + S-adenosyl-L-methionine = 5-methylaminomethyl-2-thiouridine(34) in tRNA + S-adenosyl-L-homocysteine + H(+)</text>
        <dbReference type="Rhea" id="RHEA:19569"/>
        <dbReference type="Rhea" id="RHEA-COMP:10195"/>
        <dbReference type="Rhea" id="RHEA-COMP:10197"/>
        <dbReference type="ChEBI" id="CHEBI:15378"/>
        <dbReference type="ChEBI" id="CHEBI:57856"/>
        <dbReference type="ChEBI" id="CHEBI:59789"/>
        <dbReference type="ChEBI" id="CHEBI:74454"/>
        <dbReference type="ChEBI" id="CHEBI:74455"/>
        <dbReference type="EC" id="2.1.1.61"/>
    </reaction>
</comment>
<dbReference type="InterPro" id="IPR006076">
    <property type="entry name" value="FAD-dep_OxRdtase"/>
</dbReference>
<keyword evidence="4 10" id="KW-0808">Transferase</keyword>
<dbReference type="Pfam" id="PF01266">
    <property type="entry name" value="DAO"/>
    <property type="match status" value="1"/>
</dbReference>
<evidence type="ECO:0000256" key="8">
    <source>
        <dbReference type="ARBA" id="ARBA00023002"/>
    </source>
</evidence>
<proteinExistence type="inferred from homology"/>
<evidence type="ECO:0000256" key="4">
    <source>
        <dbReference type="ARBA" id="ARBA00022679"/>
    </source>
</evidence>
<dbReference type="PANTHER" id="PTHR13847:SF283">
    <property type="entry name" value="TRNA 5-METHYLAMINOMETHYL-2-THIOURIDINE BIOSYNTHESIS BIFUNCTIONAL PROTEIN MNMC"/>
    <property type="match status" value="1"/>
</dbReference>
<comment type="subcellular location">
    <subcellularLocation>
        <location evidence="10">Cytoplasm</location>
    </subcellularLocation>
</comment>
<keyword evidence="7 10" id="KW-0274">FAD</keyword>
<keyword evidence="3 10" id="KW-0285">Flavoprotein</keyword>
<evidence type="ECO:0000256" key="10">
    <source>
        <dbReference type="HAMAP-Rule" id="MF_01102"/>
    </source>
</evidence>
<feature type="domain" description="FAD dependent oxidoreductase" evidence="11">
    <location>
        <begin position="238"/>
        <end position="583"/>
    </location>
</feature>
<dbReference type="NCBIfam" id="TIGR03197">
    <property type="entry name" value="MnmC_Cterm"/>
    <property type="match status" value="1"/>
</dbReference>
<keyword evidence="6 10" id="KW-0819">tRNA processing</keyword>